<dbReference type="OrthoDB" id="10446877at2759"/>
<gene>
    <name evidence="2" type="ORF">SSLN_LOCUS14005</name>
</gene>
<proteinExistence type="predicted"/>
<dbReference type="AlphaFoldDB" id="A0A183TC07"/>
<evidence type="ECO:0000313" key="3">
    <source>
        <dbReference type="Proteomes" id="UP000275846"/>
    </source>
</evidence>
<evidence type="ECO:0000256" key="1">
    <source>
        <dbReference type="SAM" id="Phobius"/>
    </source>
</evidence>
<keyword evidence="1" id="KW-1133">Transmembrane helix</keyword>
<keyword evidence="3" id="KW-1185">Reference proteome</keyword>
<dbReference type="WBParaSite" id="SSLN_0001454301-mRNA-1">
    <property type="protein sequence ID" value="SSLN_0001454301-mRNA-1"/>
    <property type="gene ID" value="SSLN_0001454301"/>
</dbReference>
<sequence>MTAYLPIWTVLSFVCFLFLIESTFGQQRHIIRRARKIVSTDIGHVNLPSYVRDDAMKVLDEGSDAEDNDIIPALPENAGVPADSPDFSVIIPQPQPQPLTVLEATSFQGSLLAGDFDVSSVTGECAAVYLGEGREEWTLVSLGCAALPQPDLSAFA</sequence>
<feature type="transmembrane region" description="Helical" evidence="1">
    <location>
        <begin position="6"/>
        <end position="25"/>
    </location>
</feature>
<reference evidence="2 3" key="2">
    <citation type="submission" date="2018-11" db="EMBL/GenBank/DDBJ databases">
        <authorList>
            <consortium name="Pathogen Informatics"/>
        </authorList>
    </citation>
    <scope>NUCLEOTIDE SEQUENCE [LARGE SCALE GENOMIC DNA]</scope>
    <source>
        <strain evidence="2 3">NST_G2</strain>
    </source>
</reference>
<dbReference type="EMBL" id="UYSU01038570">
    <property type="protein sequence ID" value="VDM00391.1"/>
    <property type="molecule type" value="Genomic_DNA"/>
</dbReference>
<accession>A0A183TC07</accession>
<protein>
    <submittedName>
        <fullName evidence="4">Secreted protein</fullName>
    </submittedName>
</protein>
<evidence type="ECO:0000313" key="2">
    <source>
        <dbReference type="EMBL" id="VDM00391.1"/>
    </source>
</evidence>
<name>A0A183TC07_SCHSO</name>
<dbReference type="Proteomes" id="UP000275846">
    <property type="component" value="Unassembled WGS sequence"/>
</dbReference>
<keyword evidence="1" id="KW-0472">Membrane</keyword>
<keyword evidence="1" id="KW-0812">Transmembrane</keyword>
<organism evidence="4">
    <name type="scientific">Schistocephalus solidus</name>
    <name type="common">Tapeworm</name>
    <dbReference type="NCBI Taxonomy" id="70667"/>
    <lineage>
        <taxon>Eukaryota</taxon>
        <taxon>Metazoa</taxon>
        <taxon>Spiralia</taxon>
        <taxon>Lophotrochozoa</taxon>
        <taxon>Platyhelminthes</taxon>
        <taxon>Cestoda</taxon>
        <taxon>Eucestoda</taxon>
        <taxon>Diphyllobothriidea</taxon>
        <taxon>Diphyllobothriidae</taxon>
        <taxon>Schistocephalus</taxon>
    </lineage>
</organism>
<evidence type="ECO:0000313" key="4">
    <source>
        <dbReference type="WBParaSite" id="SSLN_0001454301-mRNA-1"/>
    </source>
</evidence>
<reference evidence="4" key="1">
    <citation type="submission" date="2016-06" db="UniProtKB">
        <authorList>
            <consortium name="WormBaseParasite"/>
        </authorList>
    </citation>
    <scope>IDENTIFICATION</scope>
</reference>